<dbReference type="InterPro" id="IPR010445">
    <property type="entry name" value="LapA_dom"/>
</dbReference>
<name>A0A2Z6EXS5_9BURK</name>
<dbReference type="KEGG" id="mcys:MCB1EB_1754"/>
<dbReference type="RefSeq" id="WP_045365035.1">
    <property type="nucleotide sequence ID" value="NZ_AP018150.1"/>
</dbReference>
<dbReference type="AlphaFoldDB" id="A0A2Z6EXS5"/>
<dbReference type="Pfam" id="PF06305">
    <property type="entry name" value="LapA_dom"/>
    <property type="match status" value="1"/>
</dbReference>
<evidence type="ECO:0000313" key="2">
    <source>
        <dbReference type="EMBL" id="BBE09915.1"/>
    </source>
</evidence>
<gene>
    <name evidence="2" type="ORF">MCB1EB_1754</name>
</gene>
<reference evidence="2 3" key="1">
    <citation type="journal article" date="2018" name="Microbes Environ.">
        <title>Comparative Genomic Insights into Endofungal Lifestyles of Two Bacterial Endosymbionts, Mycoavidus cysteinexigens and Burkholderia rhizoxinica.</title>
        <authorList>
            <person name="Sharmin D."/>
            <person name="Guo Y."/>
            <person name="Nishizawa T."/>
            <person name="Ohshima S."/>
            <person name="Sato Y."/>
            <person name="Takashima Y."/>
            <person name="Narisawa K."/>
            <person name="Ohta H."/>
        </authorList>
    </citation>
    <scope>NUCLEOTIDE SEQUENCE [LARGE SCALE GENOMIC DNA]</scope>
    <source>
        <strain evidence="2 3">B1-EB</strain>
    </source>
</reference>
<accession>A0A2Z6EXS5</accession>
<keyword evidence="3" id="KW-1185">Reference proteome</keyword>
<organism evidence="2 3">
    <name type="scientific">Mycoavidus cysteinexigens</name>
    <dbReference type="NCBI Taxonomy" id="1553431"/>
    <lineage>
        <taxon>Bacteria</taxon>
        <taxon>Pseudomonadati</taxon>
        <taxon>Pseudomonadota</taxon>
        <taxon>Betaproteobacteria</taxon>
        <taxon>Burkholderiales</taxon>
        <taxon>Burkholderiaceae</taxon>
        <taxon>Mycoavidus</taxon>
    </lineage>
</organism>
<dbReference type="EMBL" id="AP018150">
    <property type="protein sequence ID" value="BBE09915.1"/>
    <property type="molecule type" value="Genomic_DNA"/>
</dbReference>
<dbReference type="GO" id="GO:0005886">
    <property type="term" value="C:plasma membrane"/>
    <property type="evidence" value="ECO:0007669"/>
    <property type="project" value="InterPro"/>
</dbReference>
<feature type="domain" description="Lipopolysaccharide assembly protein A" evidence="1">
    <location>
        <begin position="23"/>
        <end position="81"/>
    </location>
</feature>
<sequence length="96" mass="11028">MRFLVWLVRLLVFAVLLLLALANTQTVILNFFAGYSWQAPLITIGFAFFAVGVFAGLLFTLPTNFHRQFEIGRLKRELKRVRELPNARDELPPPLI</sequence>
<dbReference type="Proteomes" id="UP000282597">
    <property type="component" value="Chromosome"/>
</dbReference>
<proteinExistence type="predicted"/>
<evidence type="ECO:0000259" key="1">
    <source>
        <dbReference type="Pfam" id="PF06305"/>
    </source>
</evidence>
<evidence type="ECO:0000313" key="3">
    <source>
        <dbReference type="Proteomes" id="UP000282597"/>
    </source>
</evidence>
<protein>
    <recommendedName>
        <fullName evidence="1">Lipopolysaccharide assembly protein A domain-containing protein</fullName>
    </recommendedName>
</protein>